<feature type="compositionally biased region" description="Basic and acidic residues" evidence="1">
    <location>
        <begin position="1"/>
        <end position="15"/>
    </location>
</feature>
<evidence type="ECO:0000256" key="1">
    <source>
        <dbReference type="SAM" id="MobiDB-lite"/>
    </source>
</evidence>
<evidence type="ECO:0000313" key="3">
    <source>
        <dbReference type="Proteomes" id="UP000244162"/>
    </source>
</evidence>
<accession>A0A2T5G216</accession>
<reference evidence="2 3" key="1">
    <citation type="submission" date="2017-09" db="EMBL/GenBank/DDBJ databases">
        <title>Sphingomonas panjinensis sp.nov., isolated from oil-contaminated soil.</title>
        <authorList>
            <person name="Wang L."/>
            <person name="Chen L."/>
        </authorList>
    </citation>
    <scope>NUCLEOTIDE SEQUENCE [LARGE SCALE GENOMIC DNA]</scope>
    <source>
        <strain evidence="2 3">FW-11</strain>
    </source>
</reference>
<name>A0A2T5G216_9SPHN</name>
<feature type="compositionally biased region" description="Basic and acidic residues" evidence="1">
    <location>
        <begin position="28"/>
        <end position="49"/>
    </location>
</feature>
<dbReference type="RefSeq" id="WP_107966410.1">
    <property type="nucleotide sequence ID" value="NZ_NWBU01000004.1"/>
</dbReference>
<protein>
    <submittedName>
        <fullName evidence="2">Uncharacterized protein</fullName>
    </submittedName>
</protein>
<organism evidence="2 3">
    <name type="scientific">Sphingomonas oleivorans</name>
    <dbReference type="NCBI Taxonomy" id="1735121"/>
    <lineage>
        <taxon>Bacteria</taxon>
        <taxon>Pseudomonadati</taxon>
        <taxon>Pseudomonadota</taxon>
        <taxon>Alphaproteobacteria</taxon>
        <taxon>Sphingomonadales</taxon>
        <taxon>Sphingomonadaceae</taxon>
        <taxon>Sphingomonas</taxon>
    </lineage>
</organism>
<proteinExistence type="predicted"/>
<comment type="caution">
    <text evidence="2">The sequence shown here is derived from an EMBL/GenBank/DDBJ whole genome shotgun (WGS) entry which is preliminary data.</text>
</comment>
<keyword evidence="3" id="KW-1185">Reference proteome</keyword>
<evidence type="ECO:0000313" key="2">
    <source>
        <dbReference type="EMBL" id="PTQ13176.1"/>
    </source>
</evidence>
<gene>
    <name evidence="2" type="ORF">CLG96_03345</name>
</gene>
<sequence length="96" mass="9950">MAGRNDGRRGAGDQRKHGHNYPGLAPGRGHERHETPMRLDNAEPGRDQPDLTGDAAIPAGAKAVSSTADREQPSVLGGDVATRSGTAPTPDDEKSG</sequence>
<dbReference type="Proteomes" id="UP000244162">
    <property type="component" value="Unassembled WGS sequence"/>
</dbReference>
<dbReference type="OrthoDB" id="7578625at2"/>
<feature type="region of interest" description="Disordered" evidence="1">
    <location>
        <begin position="1"/>
        <end position="96"/>
    </location>
</feature>
<dbReference type="EMBL" id="NWBU01000004">
    <property type="protein sequence ID" value="PTQ13176.1"/>
    <property type="molecule type" value="Genomic_DNA"/>
</dbReference>
<dbReference type="AlphaFoldDB" id="A0A2T5G216"/>